<protein>
    <submittedName>
        <fullName evidence="2">Uncharacterized protein</fullName>
    </submittedName>
</protein>
<dbReference type="EMBL" id="JAEACU010000003">
    <property type="protein sequence ID" value="KAH7537379.1"/>
    <property type="molecule type" value="Genomic_DNA"/>
</dbReference>
<organism evidence="2 3">
    <name type="scientific">Ziziphus jujuba var. spinosa</name>
    <dbReference type="NCBI Taxonomy" id="714518"/>
    <lineage>
        <taxon>Eukaryota</taxon>
        <taxon>Viridiplantae</taxon>
        <taxon>Streptophyta</taxon>
        <taxon>Embryophyta</taxon>
        <taxon>Tracheophyta</taxon>
        <taxon>Spermatophyta</taxon>
        <taxon>Magnoliopsida</taxon>
        <taxon>eudicotyledons</taxon>
        <taxon>Gunneridae</taxon>
        <taxon>Pentapetalae</taxon>
        <taxon>rosids</taxon>
        <taxon>fabids</taxon>
        <taxon>Rosales</taxon>
        <taxon>Rhamnaceae</taxon>
        <taxon>Paliureae</taxon>
        <taxon>Ziziphus</taxon>
    </lineage>
</organism>
<feature type="region of interest" description="Disordered" evidence="1">
    <location>
        <begin position="99"/>
        <end position="127"/>
    </location>
</feature>
<evidence type="ECO:0000313" key="3">
    <source>
        <dbReference type="Proteomes" id="UP000813462"/>
    </source>
</evidence>
<accession>A0A978VPA4</accession>
<evidence type="ECO:0000256" key="1">
    <source>
        <dbReference type="SAM" id="MobiDB-lite"/>
    </source>
</evidence>
<feature type="compositionally biased region" description="Basic and acidic residues" evidence="1">
    <location>
        <begin position="1"/>
        <end position="11"/>
    </location>
</feature>
<gene>
    <name evidence="2" type="ORF">FEM48_Zijuj03G0086200</name>
</gene>
<name>A0A978VPA4_ZIZJJ</name>
<comment type="caution">
    <text evidence="2">The sequence shown here is derived from an EMBL/GenBank/DDBJ whole genome shotgun (WGS) entry which is preliminary data.</text>
</comment>
<dbReference type="Proteomes" id="UP000813462">
    <property type="component" value="Unassembled WGS sequence"/>
</dbReference>
<feature type="region of interest" description="Disordered" evidence="1">
    <location>
        <begin position="1"/>
        <end position="29"/>
    </location>
</feature>
<reference evidence="2" key="1">
    <citation type="journal article" date="2021" name="Front. Plant Sci.">
        <title>Chromosome-Scale Genome Assembly for Chinese Sour Jujube and Insights Into Its Genome Evolution and Domestication Signature.</title>
        <authorList>
            <person name="Shen L.-Y."/>
            <person name="Luo H."/>
            <person name="Wang X.-L."/>
            <person name="Wang X.-M."/>
            <person name="Qiu X.-J."/>
            <person name="Liu H."/>
            <person name="Zhou S.-S."/>
            <person name="Jia K.-H."/>
            <person name="Nie S."/>
            <person name="Bao Y.-T."/>
            <person name="Zhang R.-G."/>
            <person name="Yun Q.-Z."/>
            <person name="Chai Y.-H."/>
            <person name="Lu J.-Y."/>
            <person name="Li Y."/>
            <person name="Zhao S.-W."/>
            <person name="Mao J.-F."/>
            <person name="Jia S.-G."/>
            <person name="Mao Y.-M."/>
        </authorList>
    </citation>
    <scope>NUCLEOTIDE SEQUENCE</scope>
    <source>
        <strain evidence="2">AT0</strain>
        <tissue evidence="2">Leaf</tissue>
    </source>
</reference>
<feature type="compositionally biased region" description="Acidic residues" evidence="1">
    <location>
        <begin position="20"/>
        <end position="29"/>
    </location>
</feature>
<feature type="compositionally biased region" description="Basic residues" evidence="1">
    <location>
        <begin position="113"/>
        <end position="127"/>
    </location>
</feature>
<dbReference type="PANTHER" id="PTHR34130">
    <property type="entry name" value="OS08G0243800 PROTEIN"/>
    <property type="match status" value="1"/>
</dbReference>
<sequence>MVVKESLHLLEENTNFQDPHEDEEEEEEEEALSLCDLPIHDDSFKWEDESFSKLDHERSPSFGKDDFFEFFSEDFTASTYPSGKDIIFCGKLIPYKEPPLLPDHHHQQQQTQNHHHHHHHQTSNKRIKNKGFQWKSYSFRKLVIKFSSKDSKNGEKYNCSKPKKVLKNSKTLPLPNNKSSNKNFVYKTSKSDLSLGKVSVLSSPAKSRWHLFMFGIARLPTEMELRDIKTRQSRRIPSATMFSSFEESRGDHNEETVKEKVVRGKRRGKGLWALIRALGCTSSLYTNAVVKGSLGYDMPEEAKPKPGSVCGYCLTLSEISIT</sequence>
<dbReference type="PANTHER" id="PTHR34130:SF5">
    <property type="entry name" value="OS08G0243800 PROTEIN"/>
    <property type="match status" value="1"/>
</dbReference>
<evidence type="ECO:0000313" key="2">
    <source>
        <dbReference type="EMBL" id="KAH7537379.1"/>
    </source>
</evidence>
<proteinExistence type="predicted"/>
<dbReference type="AlphaFoldDB" id="A0A978VPA4"/>